<accession>A0A2U0TK60</accession>
<gene>
    <name evidence="1" type="ORF">C7379_1341</name>
</gene>
<evidence type="ECO:0000313" key="2">
    <source>
        <dbReference type="Proteomes" id="UP000245870"/>
    </source>
</evidence>
<name>A0A2U0TK60_9BACT</name>
<sequence>MFVRKKKYPSGNIGVIVVEKIGGKMK</sequence>
<keyword evidence="2" id="KW-1185">Reference proteome</keyword>
<dbReference type="EMBL" id="QENY01000034">
    <property type="protein sequence ID" value="PVX43995.1"/>
    <property type="molecule type" value="Genomic_DNA"/>
</dbReference>
<dbReference type="Proteomes" id="UP000245870">
    <property type="component" value="Unassembled WGS sequence"/>
</dbReference>
<protein>
    <submittedName>
        <fullName evidence="1">Uncharacterized protein</fullName>
    </submittedName>
</protein>
<feature type="non-terminal residue" evidence="1">
    <location>
        <position position="26"/>
    </location>
</feature>
<evidence type="ECO:0000313" key="1">
    <source>
        <dbReference type="EMBL" id="PVX43995.1"/>
    </source>
</evidence>
<proteinExistence type="predicted"/>
<dbReference type="AlphaFoldDB" id="A0A2U0TK60"/>
<reference evidence="1 2" key="1">
    <citation type="submission" date="2018-05" db="EMBL/GenBank/DDBJ databases">
        <title>Genomic Encyclopedia of Type Strains, Phase IV (KMG-IV): sequencing the most valuable type-strain genomes for metagenomic binning, comparative biology and taxonomic classification.</title>
        <authorList>
            <person name="Goeker M."/>
        </authorList>
    </citation>
    <scope>NUCLEOTIDE SEQUENCE [LARGE SCALE GENOMIC DNA]</scope>
    <source>
        <strain evidence="1 2">DSM 100333</strain>
    </source>
</reference>
<organism evidence="1 2">
    <name type="scientific">Hallella colorans</name>
    <dbReference type="NCBI Taxonomy" id="1703337"/>
    <lineage>
        <taxon>Bacteria</taxon>
        <taxon>Pseudomonadati</taxon>
        <taxon>Bacteroidota</taxon>
        <taxon>Bacteroidia</taxon>
        <taxon>Bacteroidales</taxon>
        <taxon>Prevotellaceae</taxon>
        <taxon>Hallella</taxon>
    </lineage>
</organism>
<comment type="caution">
    <text evidence="1">The sequence shown here is derived from an EMBL/GenBank/DDBJ whole genome shotgun (WGS) entry which is preliminary data.</text>
</comment>